<organism evidence="1 2">
    <name type="scientific">Pseudomonas phage KTN4</name>
    <dbReference type="NCBI Taxonomy" id="1862701"/>
    <lineage>
        <taxon>Viruses</taxon>
        <taxon>Duplodnaviria</taxon>
        <taxon>Heunggongvirae</taxon>
        <taxon>Uroviricota</taxon>
        <taxon>Caudoviricetes</taxon>
        <taxon>Chimalliviridae</taxon>
        <taxon>Phikzvirus</taxon>
        <taxon>Phikzvirus phiKZ</taxon>
    </lineage>
</organism>
<reference evidence="1 2" key="1">
    <citation type="journal article" date="2016" name="Sci. Rep.">
        <title>A proposed integrated approach for the preclinical evaluation of phage therapy in Pseudomonas infections.</title>
        <authorList>
            <person name="Danis-Wlodarczyk K."/>
            <person name="Vandenheuvel D."/>
            <person name="Jang H.B."/>
            <person name="Briers Y."/>
            <person name="Olszak T."/>
            <person name="Arabski M."/>
            <person name="Wasik S."/>
            <person name="Drabik M."/>
            <person name="Higgins G."/>
            <person name="Tyrrell J."/>
            <person name="Harvey B.J."/>
            <person name="Noben J.P."/>
            <person name="Lavigne R."/>
            <person name="Drulis-Kawa Z."/>
        </authorList>
    </citation>
    <scope>NUCLEOTIDE SEQUENCE [LARGE SCALE GENOMIC DNA]</scope>
</reference>
<evidence type="ECO:0000313" key="1">
    <source>
        <dbReference type="EMBL" id="ANM44920.1"/>
    </source>
</evidence>
<evidence type="ECO:0000313" key="2">
    <source>
        <dbReference type="Proteomes" id="UP000224336"/>
    </source>
</evidence>
<gene>
    <name evidence="1" type="ORF">KTN4_162</name>
</gene>
<name>A0A192Y6H5_9CAUD</name>
<accession>A0A192Y6H5</accession>
<dbReference type="InterPro" id="IPR057701">
    <property type="entry name" value="DUF7941"/>
</dbReference>
<dbReference type="Pfam" id="PF25613">
    <property type="entry name" value="DUF7941"/>
    <property type="match status" value="1"/>
</dbReference>
<dbReference type="Proteomes" id="UP000224336">
    <property type="component" value="Segment"/>
</dbReference>
<proteinExistence type="predicted"/>
<dbReference type="EMBL" id="KU521356">
    <property type="protein sequence ID" value="ANM44920.1"/>
    <property type="molecule type" value="Genomic_DNA"/>
</dbReference>
<sequence length="290" mass="33580">MFITRDYCKVDPWTAIVEMINNNYMYQLTPGTCKLLEFEAIDHKRTRIKIDPCRDNKPGELLPVVERTEFFYQRLDFNEFFKVPQVVEVKDVYLPFTTLDLAKLICEKNDIKFDLDDFYHQEINSYNQDVTITCNPDSLRFVGEFKIKLINTVRQDISLLTKVNSFPTIVKWPAGNGNKPTAEFITMSLDFTDYRSFLLPIKAFKENPYSLEMAAILKKVTGLDFVAKSSATNYNITNIVRNGVNNFIVDYNGPVVPAYSLRDDITNVMVLRLSKTMCPNINGRLLIHYN</sequence>
<protein>
    <submittedName>
        <fullName evidence="1">Structural protein</fullName>
    </submittedName>
</protein>